<protein>
    <submittedName>
        <fullName evidence="2">Synaptonemal complex central element protein 2</fullName>
    </submittedName>
</protein>
<keyword evidence="3" id="KW-1185">Reference proteome</keyword>
<evidence type="ECO:0000313" key="3">
    <source>
        <dbReference type="Proteomes" id="UP000190648"/>
    </source>
</evidence>
<gene>
    <name evidence="2" type="primary">SYCE2</name>
    <name evidence="2" type="ORF">AV530_017687</name>
</gene>
<dbReference type="Proteomes" id="UP000190648">
    <property type="component" value="Unassembled WGS sequence"/>
</dbReference>
<reference evidence="2 3" key="1">
    <citation type="submission" date="2016-02" db="EMBL/GenBank/DDBJ databases">
        <title>Band-tailed pigeon sequencing and assembly.</title>
        <authorList>
            <person name="Soares A.E."/>
            <person name="Novak B.J."/>
            <person name="Rice E.S."/>
            <person name="O'Connell B."/>
            <person name="Chang D."/>
            <person name="Weber S."/>
            <person name="Shapiro B."/>
        </authorList>
    </citation>
    <scope>NUCLEOTIDE SEQUENCE [LARGE SCALE GENOMIC DNA]</scope>
    <source>
        <strain evidence="2">BTP2013</strain>
        <tissue evidence="2">Blood</tissue>
    </source>
</reference>
<organism evidence="2 3">
    <name type="scientific">Patagioenas fasciata monilis</name>
    <dbReference type="NCBI Taxonomy" id="372326"/>
    <lineage>
        <taxon>Eukaryota</taxon>
        <taxon>Metazoa</taxon>
        <taxon>Chordata</taxon>
        <taxon>Craniata</taxon>
        <taxon>Vertebrata</taxon>
        <taxon>Euteleostomi</taxon>
        <taxon>Archelosauria</taxon>
        <taxon>Archosauria</taxon>
        <taxon>Dinosauria</taxon>
        <taxon>Saurischia</taxon>
        <taxon>Theropoda</taxon>
        <taxon>Coelurosauria</taxon>
        <taxon>Aves</taxon>
        <taxon>Neognathae</taxon>
        <taxon>Neoaves</taxon>
        <taxon>Columbimorphae</taxon>
        <taxon>Columbiformes</taxon>
        <taxon>Columbidae</taxon>
        <taxon>Patagioenas</taxon>
    </lineage>
</organism>
<proteinExistence type="predicted"/>
<dbReference type="GO" id="GO:0000801">
    <property type="term" value="C:central element"/>
    <property type="evidence" value="ECO:0007669"/>
    <property type="project" value="InterPro"/>
</dbReference>
<evidence type="ECO:0000256" key="1">
    <source>
        <dbReference type="SAM" id="Coils"/>
    </source>
</evidence>
<evidence type="ECO:0000313" key="2">
    <source>
        <dbReference type="EMBL" id="OPJ76171.1"/>
    </source>
</evidence>
<name>A0A1V4JVK5_PATFA</name>
<comment type="caution">
    <text evidence="2">The sequence shown here is derived from an EMBL/GenBank/DDBJ whole genome shotgun (WGS) entry which is preliminary data.</text>
</comment>
<dbReference type="InterPro" id="IPR034609">
    <property type="entry name" value="Syce2"/>
</dbReference>
<sequence>MSPLCPHVPVVSPQVSSLAEQLEERLFQLYGLHTERLQRRLQELAELLERVAQAQAELRRVCRTVEAAYRELCLQHEA</sequence>
<feature type="coiled-coil region" evidence="1">
    <location>
        <begin position="34"/>
        <end position="71"/>
    </location>
</feature>
<dbReference type="EMBL" id="LSYS01005997">
    <property type="protein sequence ID" value="OPJ76171.1"/>
    <property type="molecule type" value="Genomic_DNA"/>
</dbReference>
<keyword evidence="1" id="KW-0175">Coiled coil</keyword>
<dbReference type="PANTHER" id="PTHR28398">
    <property type="entry name" value="SYNAPTONEMAL COMPLEX CENTRAL ELEMENT PROTEIN 2"/>
    <property type="match status" value="1"/>
</dbReference>
<accession>A0A1V4JVK5</accession>
<dbReference type="GO" id="GO:0007130">
    <property type="term" value="P:synaptonemal complex assembly"/>
    <property type="evidence" value="ECO:0007669"/>
    <property type="project" value="InterPro"/>
</dbReference>
<dbReference type="STRING" id="372326.A0A1V4JVK5"/>
<dbReference type="PANTHER" id="PTHR28398:SF1">
    <property type="entry name" value="SYNAPTONEMAL COMPLEX CENTRAL ELEMENT PROTEIN 2"/>
    <property type="match status" value="1"/>
</dbReference>
<dbReference type="AlphaFoldDB" id="A0A1V4JVK5"/>